<accession>A0A8S1VBA0</accession>
<reference evidence="1" key="1">
    <citation type="submission" date="2021-01" db="EMBL/GenBank/DDBJ databases">
        <authorList>
            <consortium name="Genoscope - CEA"/>
            <person name="William W."/>
        </authorList>
    </citation>
    <scope>NUCLEOTIDE SEQUENCE</scope>
</reference>
<organism evidence="1 2">
    <name type="scientific">Paramecium octaurelia</name>
    <dbReference type="NCBI Taxonomy" id="43137"/>
    <lineage>
        <taxon>Eukaryota</taxon>
        <taxon>Sar</taxon>
        <taxon>Alveolata</taxon>
        <taxon>Ciliophora</taxon>
        <taxon>Intramacronucleata</taxon>
        <taxon>Oligohymenophorea</taxon>
        <taxon>Peniculida</taxon>
        <taxon>Parameciidae</taxon>
        <taxon>Paramecium</taxon>
    </lineage>
</organism>
<gene>
    <name evidence="1" type="ORF">POCTA_138.1.T0610253</name>
</gene>
<protein>
    <submittedName>
        <fullName evidence="1">Uncharacterized protein</fullName>
    </submittedName>
</protein>
<evidence type="ECO:0000313" key="1">
    <source>
        <dbReference type="EMBL" id="CAD8173299.1"/>
    </source>
</evidence>
<dbReference type="OrthoDB" id="294437at2759"/>
<name>A0A8S1VBA0_PAROT</name>
<dbReference type="AlphaFoldDB" id="A0A8S1VBA0"/>
<sequence length="155" mass="18286">MSSQINDLLKNETIYYRKSHLLKKPRNQQNKLFRRTVIQDSLNQPSHPINSLIRNEEVFAPYFKERNSLGKLLNKPCYQSNREIKNKQLVKPSLKIPTNQKICAYLHIDPPNTNRSQGQKTKTQSTTDSFYSFFTLHKYNSNFLLKHKFSEPLSQ</sequence>
<proteinExistence type="predicted"/>
<dbReference type="OMA" id="NQKICAY"/>
<comment type="caution">
    <text evidence="1">The sequence shown here is derived from an EMBL/GenBank/DDBJ whole genome shotgun (WGS) entry which is preliminary data.</text>
</comment>
<evidence type="ECO:0000313" key="2">
    <source>
        <dbReference type="Proteomes" id="UP000683925"/>
    </source>
</evidence>
<dbReference type="Proteomes" id="UP000683925">
    <property type="component" value="Unassembled WGS sequence"/>
</dbReference>
<keyword evidence="2" id="KW-1185">Reference proteome</keyword>
<dbReference type="EMBL" id="CAJJDP010000060">
    <property type="protein sequence ID" value="CAD8173299.1"/>
    <property type="molecule type" value="Genomic_DNA"/>
</dbReference>